<evidence type="ECO:0000256" key="1">
    <source>
        <dbReference type="SAM" id="MobiDB-lite"/>
    </source>
</evidence>
<reference evidence="3" key="1">
    <citation type="journal article" date="2017" name="Nat. Commun.">
        <title>The asparagus genome sheds light on the origin and evolution of a young Y chromosome.</title>
        <authorList>
            <person name="Harkess A."/>
            <person name="Zhou J."/>
            <person name="Xu C."/>
            <person name="Bowers J.E."/>
            <person name="Van der Hulst R."/>
            <person name="Ayyampalayam S."/>
            <person name="Mercati F."/>
            <person name="Riccardi P."/>
            <person name="McKain M.R."/>
            <person name="Kakrana A."/>
            <person name="Tang H."/>
            <person name="Ray J."/>
            <person name="Groenendijk J."/>
            <person name="Arikit S."/>
            <person name="Mathioni S.M."/>
            <person name="Nakano M."/>
            <person name="Shan H."/>
            <person name="Telgmann-Rauber A."/>
            <person name="Kanno A."/>
            <person name="Yue Z."/>
            <person name="Chen H."/>
            <person name="Li W."/>
            <person name="Chen Y."/>
            <person name="Xu X."/>
            <person name="Zhang Y."/>
            <person name="Luo S."/>
            <person name="Chen H."/>
            <person name="Gao J."/>
            <person name="Mao Z."/>
            <person name="Pires J.C."/>
            <person name="Luo M."/>
            <person name="Kudrna D."/>
            <person name="Wing R.A."/>
            <person name="Meyers B.C."/>
            <person name="Yi K."/>
            <person name="Kong H."/>
            <person name="Lavrijsen P."/>
            <person name="Sunseri F."/>
            <person name="Falavigna A."/>
            <person name="Ye Y."/>
            <person name="Leebens-Mack J.H."/>
            <person name="Chen G."/>
        </authorList>
    </citation>
    <scope>NUCLEOTIDE SEQUENCE [LARGE SCALE GENOMIC DNA]</scope>
    <source>
        <strain evidence="3">cv. DH0086</strain>
    </source>
</reference>
<feature type="compositionally biased region" description="Basic and acidic residues" evidence="1">
    <location>
        <begin position="86"/>
        <end position="96"/>
    </location>
</feature>
<dbReference type="Gramene" id="ONK69619">
    <property type="protein sequence ID" value="ONK69619"/>
    <property type="gene ID" value="A4U43_C05F24900"/>
</dbReference>
<name>A0A5P1EYL8_ASPOF</name>
<feature type="region of interest" description="Disordered" evidence="1">
    <location>
        <begin position="85"/>
        <end position="126"/>
    </location>
</feature>
<keyword evidence="3" id="KW-1185">Reference proteome</keyword>
<accession>A0A5P1EYL8</accession>
<dbReference type="Proteomes" id="UP000243459">
    <property type="component" value="Chromosome 5"/>
</dbReference>
<organism evidence="2 3">
    <name type="scientific">Asparagus officinalis</name>
    <name type="common">Garden asparagus</name>
    <dbReference type="NCBI Taxonomy" id="4686"/>
    <lineage>
        <taxon>Eukaryota</taxon>
        <taxon>Viridiplantae</taxon>
        <taxon>Streptophyta</taxon>
        <taxon>Embryophyta</taxon>
        <taxon>Tracheophyta</taxon>
        <taxon>Spermatophyta</taxon>
        <taxon>Magnoliopsida</taxon>
        <taxon>Liliopsida</taxon>
        <taxon>Asparagales</taxon>
        <taxon>Asparagaceae</taxon>
        <taxon>Asparagoideae</taxon>
        <taxon>Asparagus</taxon>
    </lineage>
</organism>
<evidence type="ECO:0000313" key="3">
    <source>
        <dbReference type="Proteomes" id="UP000243459"/>
    </source>
</evidence>
<sequence length="149" mass="17059">MRGRGFQQYSSPKGGPTRRNVEQLLLKLVLSDDRGDVKDFVLLQILYQLSKIWYPSSVSGVSRHLFKYVDSIKQYEGDVNQSLFDKANEEKEDPPTRRASPQPFFTDINKESEDAPPGEVPPPENYHIDMTLEAGINEGEKVSRRRRSC</sequence>
<proteinExistence type="predicted"/>
<dbReference type="AlphaFoldDB" id="A0A5P1EYL8"/>
<gene>
    <name evidence="2" type="ORF">A4U43_C05F24900</name>
</gene>
<protein>
    <submittedName>
        <fullName evidence="2">Uncharacterized protein</fullName>
    </submittedName>
</protein>
<evidence type="ECO:0000313" key="2">
    <source>
        <dbReference type="EMBL" id="ONK69619.1"/>
    </source>
</evidence>
<dbReference type="EMBL" id="CM007385">
    <property type="protein sequence ID" value="ONK69619.1"/>
    <property type="molecule type" value="Genomic_DNA"/>
</dbReference>